<feature type="region of interest" description="Disordered" evidence="1">
    <location>
        <begin position="752"/>
        <end position="787"/>
    </location>
</feature>
<name>A0A7S4CY78_9EUGL</name>
<feature type="region of interest" description="Disordered" evidence="1">
    <location>
        <begin position="377"/>
        <end position="428"/>
    </location>
</feature>
<proteinExistence type="predicted"/>
<feature type="region of interest" description="Disordered" evidence="1">
    <location>
        <begin position="225"/>
        <end position="262"/>
    </location>
</feature>
<feature type="compositionally biased region" description="Basic and acidic residues" evidence="1">
    <location>
        <begin position="378"/>
        <end position="398"/>
    </location>
</feature>
<dbReference type="AlphaFoldDB" id="A0A7S4CY78"/>
<dbReference type="InterPro" id="IPR036322">
    <property type="entry name" value="WD40_repeat_dom_sf"/>
</dbReference>
<protein>
    <submittedName>
        <fullName evidence="2">Uncharacterized protein</fullName>
    </submittedName>
</protein>
<dbReference type="SUPFAM" id="SSF50978">
    <property type="entry name" value="WD40 repeat-like"/>
    <property type="match status" value="1"/>
</dbReference>
<feature type="compositionally biased region" description="Low complexity" evidence="1">
    <location>
        <begin position="239"/>
        <end position="262"/>
    </location>
</feature>
<organism evidence="2">
    <name type="scientific">Eutreptiella gymnastica</name>
    <dbReference type="NCBI Taxonomy" id="73025"/>
    <lineage>
        <taxon>Eukaryota</taxon>
        <taxon>Discoba</taxon>
        <taxon>Euglenozoa</taxon>
        <taxon>Euglenida</taxon>
        <taxon>Spirocuta</taxon>
        <taxon>Euglenophyceae</taxon>
        <taxon>Eutreptiales</taxon>
        <taxon>Eutreptiaceae</taxon>
        <taxon>Eutreptiella</taxon>
    </lineage>
</organism>
<feature type="compositionally biased region" description="Basic residues" evidence="1">
    <location>
        <begin position="767"/>
        <end position="779"/>
    </location>
</feature>
<feature type="region of interest" description="Disordered" evidence="1">
    <location>
        <begin position="287"/>
        <end position="307"/>
    </location>
</feature>
<gene>
    <name evidence="2" type="ORF">EGYM00163_LOCUS21325</name>
</gene>
<accession>A0A7S4CY78</accession>
<dbReference type="EMBL" id="HBJA01060295">
    <property type="protein sequence ID" value="CAE0810191.1"/>
    <property type="molecule type" value="Transcribed_RNA"/>
</dbReference>
<evidence type="ECO:0000256" key="1">
    <source>
        <dbReference type="SAM" id="MobiDB-lite"/>
    </source>
</evidence>
<evidence type="ECO:0000313" key="2">
    <source>
        <dbReference type="EMBL" id="CAE0810191.1"/>
    </source>
</evidence>
<reference evidence="2" key="1">
    <citation type="submission" date="2021-01" db="EMBL/GenBank/DDBJ databases">
        <authorList>
            <person name="Corre E."/>
            <person name="Pelletier E."/>
            <person name="Niang G."/>
            <person name="Scheremetjew M."/>
            <person name="Finn R."/>
            <person name="Kale V."/>
            <person name="Holt S."/>
            <person name="Cochrane G."/>
            <person name="Meng A."/>
            <person name="Brown T."/>
            <person name="Cohen L."/>
        </authorList>
    </citation>
    <scope>NUCLEOTIDE SEQUENCE</scope>
    <source>
        <strain evidence="2">CCMP1594</strain>
    </source>
</reference>
<sequence length="863" mass="93362">MNWGDPTLEVDLLPQPFNFINKVLLSILQNVDDEIENRQQARGATKAFCPPVVPCTNPVGCASVPNITCIQLCGHYAYAGKEDGSIEVFDVKKNYRKVMYTVPLLQSSIARISVQIRAADNVPLVALAGVDATAGMTVVALTGHPAAHHFGENEPEPVEVRTTQFSAMAYIMSPELIDNHPVTEIQLSPEGKYLAAVFAACGKVAVYDTRIPMYPTVAAVPMNASKTHHRTSKSTINKGPAPAEPSSRPPTSSTTGETEPEGAWVSATNRILQPCVTASCPTIPPPCLTEMKRPSSSMDDAPAAEPSSLSQSFIAHPLVHFLSSEVPEGTHAQSAYCLRQPREVHTLIVGWRGLNVFTTFGLCNHNPYLSHALALPRRASEPKEEPVAQAPKGKDKKGAAKAPPAPATAKTPDAAPEPPDPSLSANGSNLDHLLPSLMNCSSTDFTTEYYAAGCSEGTVVVWNTVLGIPKYIFNEAPNRATRRTKHPLMAYSLGFFKKSFLAVAHGIPGMEHASHIYVYNLDTGIKVSSVKYLNHLIVLKCIPTVPFAVFLQRDDEYFRVMDLKTGVVIANVPVLLDGASLLGLGTPSDFTGVVGPSSESVVWHAGCPKSEGRSIEAAYAIPAVGCAQEDSNLAHLQFWHELGQCLQVEQDNVVVHCVTHCTDLQPHDAPPSRESSNPTAEALPVFKKQLRLSHFHLLDIICSAYELLHQVSKGRDPEQVFQMVVNTDHVDRISNVDALYTFLQGPRFTGTLGAGLQSTKGPTAPKSKVRRSASPHSRTKSPSSGANLRGVEFAHNLTQEVASFGATHLMSAAPMGTVKAQDTERNPSEKVKTIIKNRESMRYDRETRLASRWQAMAAGEGVR</sequence>